<evidence type="ECO:0000313" key="2">
    <source>
        <dbReference type="Proteomes" id="UP000703269"/>
    </source>
</evidence>
<evidence type="ECO:0000313" key="1">
    <source>
        <dbReference type="EMBL" id="GJE95512.1"/>
    </source>
</evidence>
<organism evidence="1 2">
    <name type="scientific">Phanerochaete sordida</name>
    <dbReference type="NCBI Taxonomy" id="48140"/>
    <lineage>
        <taxon>Eukaryota</taxon>
        <taxon>Fungi</taxon>
        <taxon>Dikarya</taxon>
        <taxon>Basidiomycota</taxon>
        <taxon>Agaricomycotina</taxon>
        <taxon>Agaricomycetes</taxon>
        <taxon>Polyporales</taxon>
        <taxon>Phanerochaetaceae</taxon>
        <taxon>Phanerochaete</taxon>
    </lineage>
</organism>
<protein>
    <recommendedName>
        <fullName evidence="3">Mediator of RNA polymerase II transcription subunit 1</fullName>
    </recommendedName>
</protein>
<name>A0A9P3GH44_9APHY</name>
<dbReference type="OrthoDB" id="544685at2759"/>
<accession>A0A9P3GH44</accession>
<dbReference type="Proteomes" id="UP000703269">
    <property type="component" value="Unassembled WGS sequence"/>
</dbReference>
<keyword evidence="2" id="KW-1185">Reference proteome</keyword>
<dbReference type="AlphaFoldDB" id="A0A9P3GH44"/>
<evidence type="ECO:0008006" key="3">
    <source>
        <dbReference type="Google" id="ProtNLM"/>
    </source>
</evidence>
<gene>
    <name evidence="1" type="ORF">PsYK624_116970</name>
</gene>
<proteinExistence type="predicted"/>
<dbReference type="EMBL" id="BPQB01000049">
    <property type="protein sequence ID" value="GJE95512.1"/>
    <property type="molecule type" value="Genomic_DNA"/>
</dbReference>
<sequence>MDLSSSQPGPSSANARTILSLVQDFSAHEAFPSQSTHPFSRDSESAAKMLRELADATMQVSASLNAHVTLPMNNPKLFSLFKQQTNIAQTVHNAEQTIRKTTDILRRRAGILYGEDVPLDRAARAGWCLDRLAAWATAAGMQAFREEHAGHVTLTLAGRVVVVDTTLALDAAARMRVTGVKTSYAVRGGADGATTAGSASLDGFLAQTLRGLLAEVQRTDEQLEPEEVHRVGTRIADSLKYLMMLDKLAEDEGDPGLRWFNNVDALASEVERFASEEAAAITRELSSEPCPLDIFLTRAHGLPLPYLSVPSLSFLIHISPRAYLTMLRSSSSSPATPSSPSLPALDIPFAQIRAYAGRHPRPAGLTTVHLVLTPSGDAALGGGESPVGMEALAVRPTFALAPWDEQKDVYFPARAGAGAHAGAHGYVLDFTDGGAAPGVVMSQSRMKEIEMVLNPFGGMESQVPIMGAAAAPSWVDMLLSPHSHLSPEYYTTVYTSPTSAHPPLQLRLEVPVEPGFRLEKIHVHHIKTVWGVLEIVKEQCWLNEILLGAQWVPEGINPEPSASSEADKAEATEDELQAVLGGSITPSRIPVNVYLHNGVPVPMTDPFDPSEIAAMSVPQRVTKVVMTAPERPPISGLVGITVAYDNTRARGVAVAVNGAMGADLRLDALEEVCRRGGMLGLPGRVWARSQGLP</sequence>
<comment type="caution">
    <text evidence="1">The sequence shown here is derived from an EMBL/GenBank/DDBJ whole genome shotgun (WGS) entry which is preliminary data.</text>
</comment>
<reference evidence="1 2" key="1">
    <citation type="submission" date="2021-08" db="EMBL/GenBank/DDBJ databases">
        <title>Draft Genome Sequence of Phanerochaete sordida strain YK-624.</title>
        <authorList>
            <person name="Mori T."/>
            <person name="Dohra H."/>
            <person name="Suzuki T."/>
            <person name="Kawagishi H."/>
            <person name="Hirai H."/>
        </authorList>
    </citation>
    <scope>NUCLEOTIDE SEQUENCE [LARGE SCALE GENOMIC DNA]</scope>
    <source>
        <strain evidence="1 2">YK-624</strain>
    </source>
</reference>